<dbReference type="InterPro" id="IPR014721">
    <property type="entry name" value="Ribsml_uS5_D2-typ_fold_subgr"/>
</dbReference>
<dbReference type="PANTHER" id="PTHR10073">
    <property type="entry name" value="DNA MISMATCH REPAIR PROTEIN MLH, PMS, MUTL"/>
    <property type="match status" value="1"/>
</dbReference>
<dbReference type="SUPFAM" id="SSF54211">
    <property type="entry name" value="Ribosomal protein S5 domain 2-like"/>
    <property type="match status" value="1"/>
</dbReference>
<organism evidence="4 5">
    <name type="scientific">Tribonema minus</name>
    <dbReference type="NCBI Taxonomy" id="303371"/>
    <lineage>
        <taxon>Eukaryota</taxon>
        <taxon>Sar</taxon>
        <taxon>Stramenopiles</taxon>
        <taxon>Ochrophyta</taxon>
        <taxon>PX clade</taxon>
        <taxon>Xanthophyceae</taxon>
        <taxon>Tribonematales</taxon>
        <taxon>Tribonemataceae</taxon>
        <taxon>Tribonema</taxon>
    </lineage>
</organism>
<evidence type="ECO:0000256" key="2">
    <source>
        <dbReference type="SAM" id="MobiDB-lite"/>
    </source>
</evidence>
<dbReference type="InterPro" id="IPR013507">
    <property type="entry name" value="DNA_mismatch_S5_2-like"/>
</dbReference>
<feature type="region of interest" description="Disordered" evidence="2">
    <location>
        <begin position="187"/>
        <end position="211"/>
    </location>
</feature>
<dbReference type="InterPro" id="IPR020568">
    <property type="entry name" value="Ribosomal_Su5_D2-typ_SF"/>
</dbReference>
<name>A0A836CGU7_9STRA</name>
<sequence>MEVDKASGSEAPDEAPEQQQAAEDEGEEAEDEGAEDEDAEGEDAEDEDEDEDAEEEEEDAKHARQSISRPSHSKGPAQPKSNRAPPRRTAKKPPTEFEPLSTAVWQQYEMRNKPAAVINVQLPPGDFDVNVTPDKRKVFVTGEAALLEALKAALHELWSPNRYTFALNQAQLLQQTTLADILQRPAEARGGGGAGRTRRSSGPHGLRAQMR</sequence>
<dbReference type="PANTHER" id="PTHR10073:SF52">
    <property type="entry name" value="MISMATCH REPAIR ENDONUCLEASE PMS2"/>
    <property type="match status" value="1"/>
</dbReference>
<comment type="subcellular location">
    <subcellularLocation>
        <location evidence="1">Plastid</location>
    </subcellularLocation>
</comment>
<dbReference type="Gene3D" id="3.30.230.10">
    <property type="match status" value="1"/>
</dbReference>
<gene>
    <name evidence="4" type="ORF">JKP88DRAFT_317762</name>
</gene>
<dbReference type="GO" id="GO:0140664">
    <property type="term" value="F:ATP-dependent DNA damage sensor activity"/>
    <property type="evidence" value="ECO:0007669"/>
    <property type="project" value="InterPro"/>
</dbReference>
<dbReference type="GO" id="GO:0006298">
    <property type="term" value="P:mismatch repair"/>
    <property type="evidence" value="ECO:0007669"/>
    <property type="project" value="InterPro"/>
</dbReference>
<dbReference type="GO" id="GO:0005524">
    <property type="term" value="F:ATP binding"/>
    <property type="evidence" value="ECO:0007669"/>
    <property type="project" value="InterPro"/>
</dbReference>
<dbReference type="GO" id="GO:0009536">
    <property type="term" value="C:plastid"/>
    <property type="evidence" value="ECO:0007669"/>
    <property type="project" value="UniProtKB-SubCell"/>
</dbReference>
<evidence type="ECO:0000313" key="4">
    <source>
        <dbReference type="EMBL" id="KAG5183281.1"/>
    </source>
</evidence>
<comment type="caution">
    <text evidence="4">The sequence shown here is derived from an EMBL/GenBank/DDBJ whole genome shotgun (WGS) entry which is preliminary data.</text>
</comment>
<feature type="compositionally biased region" description="Acidic residues" evidence="2">
    <location>
        <begin position="11"/>
        <end position="58"/>
    </location>
</feature>
<protein>
    <recommendedName>
        <fullName evidence="3">DNA mismatch repair protein S5 domain-containing protein</fullName>
    </recommendedName>
</protein>
<proteinExistence type="predicted"/>
<dbReference type="Proteomes" id="UP000664859">
    <property type="component" value="Unassembled WGS sequence"/>
</dbReference>
<dbReference type="OrthoDB" id="10254304at2759"/>
<dbReference type="AlphaFoldDB" id="A0A836CGU7"/>
<dbReference type="GO" id="GO:0032389">
    <property type="term" value="C:MutLalpha complex"/>
    <property type="evidence" value="ECO:0007669"/>
    <property type="project" value="TreeGrafter"/>
</dbReference>
<evidence type="ECO:0000259" key="3">
    <source>
        <dbReference type="SMART" id="SM01340"/>
    </source>
</evidence>
<accession>A0A836CGU7</accession>
<feature type="region of interest" description="Disordered" evidence="2">
    <location>
        <begin position="1"/>
        <end position="98"/>
    </location>
</feature>
<dbReference type="InterPro" id="IPR038973">
    <property type="entry name" value="MutL/Mlh/Pms-like"/>
</dbReference>
<keyword evidence="5" id="KW-1185">Reference proteome</keyword>
<dbReference type="Pfam" id="PF01119">
    <property type="entry name" value="DNA_mis_repair"/>
    <property type="match status" value="1"/>
</dbReference>
<evidence type="ECO:0000313" key="5">
    <source>
        <dbReference type="Proteomes" id="UP000664859"/>
    </source>
</evidence>
<dbReference type="EMBL" id="JAFCMP010000223">
    <property type="protein sequence ID" value="KAG5183281.1"/>
    <property type="molecule type" value="Genomic_DNA"/>
</dbReference>
<feature type="domain" description="DNA mismatch repair protein S5" evidence="3">
    <location>
        <begin position="3"/>
        <end position="159"/>
    </location>
</feature>
<dbReference type="GO" id="GO:0030983">
    <property type="term" value="F:mismatched DNA binding"/>
    <property type="evidence" value="ECO:0007669"/>
    <property type="project" value="InterPro"/>
</dbReference>
<dbReference type="SMART" id="SM01340">
    <property type="entry name" value="DNA_mis_repair"/>
    <property type="match status" value="1"/>
</dbReference>
<dbReference type="GO" id="GO:0016887">
    <property type="term" value="F:ATP hydrolysis activity"/>
    <property type="evidence" value="ECO:0007669"/>
    <property type="project" value="InterPro"/>
</dbReference>
<reference evidence="4" key="1">
    <citation type="submission" date="2021-02" db="EMBL/GenBank/DDBJ databases">
        <title>First Annotated Genome of the Yellow-green Alga Tribonema minus.</title>
        <authorList>
            <person name="Mahan K.M."/>
        </authorList>
    </citation>
    <scope>NUCLEOTIDE SEQUENCE</scope>
    <source>
        <strain evidence="4">UTEX B ZZ1240</strain>
    </source>
</reference>
<evidence type="ECO:0000256" key="1">
    <source>
        <dbReference type="ARBA" id="ARBA00004474"/>
    </source>
</evidence>